<dbReference type="PANTHER" id="PTHR47549:SF2">
    <property type="entry name" value="GOLGI APPARATUS MEMBRANE PROTEIN TVP38"/>
    <property type="match status" value="1"/>
</dbReference>
<evidence type="ECO:0000256" key="4">
    <source>
        <dbReference type="ARBA" id="ARBA00013533"/>
    </source>
</evidence>
<dbReference type="EMBL" id="JANBPK010001416">
    <property type="protein sequence ID" value="KAJ2923117.1"/>
    <property type="molecule type" value="Genomic_DNA"/>
</dbReference>
<evidence type="ECO:0000256" key="7">
    <source>
        <dbReference type="ARBA" id="ARBA00022989"/>
    </source>
</evidence>
<keyword evidence="7 11" id="KW-1133">Transmembrane helix</keyword>
<name>A0A9W8IUX8_9AGAR</name>
<evidence type="ECO:0000256" key="11">
    <source>
        <dbReference type="SAM" id="Phobius"/>
    </source>
</evidence>
<feature type="non-terminal residue" evidence="13">
    <location>
        <position position="386"/>
    </location>
</feature>
<feature type="transmembrane region" description="Helical" evidence="11">
    <location>
        <begin position="87"/>
        <end position="106"/>
    </location>
</feature>
<evidence type="ECO:0000256" key="8">
    <source>
        <dbReference type="ARBA" id="ARBA00023034"/>
    </source>
</evidence>
<evidence type="ECO:0000256" key="10">
    <source>
        <dbReference type="SAM" id="MobiDB-lite"/>
    </source>
</evidence>
<keyword evidence="9 11" id="KW-0472">Membrane</keyword>
<keyword evidence="14" id="KW-1185">Reference proteome</keyword>
<evidence type="ECO:0000256" key="3">
    <source>
        <dbReference type="ARBA" id="ARBA00008640"/>
    </source>
</evidence>
<evidence type="ECO:0000256" key="1">
    <source>
        <dbReference type="ARBA" id="ARBA00002978"/>
    </source>
</evidence>
<dbReference type="OrthoDB" id="166803at2759"/>
<dbReference type="Pfam" id="PF09335">
    <property type="entry name" value="VTT_dom"/>
    <property type="match status" value="1"/>
</dbReference>
<organism evidence="13 14">
    <name type="scientific">Candolleomyces eurysporus</name>
    <dbReference type="NCBI Taxonomy" id="2828524"/>
    <lineage>
        <taxon>Eukaryota</taxon>
        <taxon>Fungi</taxon>
        <taxon>Dikarya</taxon>
        <taxon>Basidiomycota</taxon>
        <taxon>Agaricomycotina</taxon>
        <taxon>Agaricomycetes</taxon>
        <taxon>Agaricomycetidae</taxon>
        <taxon>Agaricales</taxon>
        <taxon>Agaricineae</taxon>
        <taxon>Psathyrellaceae</taxon>
        <taxon>Candolleomyces</taxon>
    </lineage>
</organism>
<evidence type="ECO:0000256" key="6">
    <source>
        <dbReference type="ARBA" id="ARBA00022692"/>
    </source>
</evidence>
<dbReference type="InterPro" id="IPR051076">
    <property type="entry name" value="Golgi_membrane_TVP38/TMEM64"/>
</dbReference>
<dbReference type="GO" id="GO:0000139">
    <property type="term" value="C:Golgi membrane"/>
    <property type="evidence" value="ECO:0007669"/>
    <property type="project" value="UniProtKB-SubCell"/>
</dbReference>
<evidence type="ECO:0000256" key="5">
    <source>
        <dbReference type="ARBA" id="ARBA00020673"/>
    </source>
</evidence>
<feature type="transmembrane region" description="Helical" evidence="11">
    <location>
        <begin position="163"/>
        <end position="185"/>
    </location>
</feature>
<comment type="caution">
    <text evidence="13">The sequence shown here is derived from an EMBL/GenBank/DDBJ whole genome shotgun (WGS) entry which is preliminary data.</text>
</comment>
<evidence type="ECO:0000256" key="9">
    <source>
        <dbReference type="ARBA" id="ARBA00023136"/>
    </source>
</evidence>
<feature type="region of interest" description="Disordered" evidence="10">
    <location>
        <begin position="1"/>
        <end position="74"/>
    </location>
</feature>
<keyword evidence="6 11" id="KW-0812">Transmembrane</keyword>
<dbReference type="Proteomes" id="UP001140091">
    <property type="component" value="Unassembled WGS sequence"/>
</dbReference>
<proteinExistence type="inferred from homology"/>
<evidence type="ECO:0000313" key="14">
    <source>
        <dbReference type="Proteomes" id="UP001140091"/>
    </source>
</evidence>
<accession>A0A9W8IUX8</accession>
<comment type="function">
    <text evidence="1">Golgi membrane protein involved in vesicular trafficking and spindle migration.</text>
</comment>
<protein>
    <recommendedName>
        <fullName evidence="4">Golgi apparatus membrane protein TVP38</fullName>
    </recommendedName>
    <alternativeName>
        <fullName evidence="5">Golgi apparatus membrane protein tvp38</fullName>
    </alternativeName>
</protein>
<feature type="region of interest" description="Disordered" evidence="10">
    <location>
        <begin position="355"/>
        <end position="386"/>
    </location>
</feature>
<gene>
    <name evidence="13" type="ORF">H1R20_g13978</name>
</gene>
<evidence type="ECO:0000256" key="2">
    <source>
        <dbReference type="ARBA" id="ARBA00004653"/>
    </source>
</evidence>
<feature type="transmembrane region" description="Helical" evidence="11">
    <location>
        <begin position="228"/>
        <end position="249"/>
    </location>
</feature>
<evidence type="ECO:0000313" key="13">
    <source>
        <dbReference type="EMBL" id="KAJ2923117.1"/>
    </source>
</evidence>
<feature type="transmembrane region" description="Helical" evidence="11">
    <location>
        <begin position="276"/>
        <end position="296"/>
    </location>
</feature>
<comment type="similarity">
    <text evidence="3">Belongs to the TVP38/TMEM64 family.</text>
</comment>
<feature type="transmembrane region" description="Helical" evidence="11">
    <location>
        <begin position="127"/>
        <end position="157"/>
    </location>
</feature>
<dbReference type="InterPro" id="IPR032816">
    <property type="entry name" value="VTT_dom"/>
</dbReference>
<keyword evidence="8" id="KW-0333">Golgi apparatus</keyword>
<dbReference type="AlphaFoldDB" id="A0A9W8IUX8"/>
<sequence length="386" mass="41651">MSGSGGRHTRQGSSTAVKVGLHGHPLNPIPHHHHNTGNLSSREVVVEAGNSDPRSDGLAGRTPSPTPSELRELKPAANSWGSSRERLWFFAAVLILIALIALTWIYDKQIVRALAPAATWLHDTPGAFAIPMAILIVISFPPLFGHAIVAILCGFVWGLGTGFGIVAGGTFLGEIGLFYASKFFFRTRGEKLERTNISHACIAQVVRDGGIRIVLIARLSAIPAQTTTTIFSTCGVGIILFATSTFLSLPKQALGVYLGVILLRSRSEARSSTERIVTSVVLAVILLITAVATWYISRRMDRAKPQVIYKRRKARQAKLTQASSAPTHPYLAAASGNGQSIMGSESTIMFNYSKDNLRDQNPRQAGSSQLALLPPMEASQPRRPFP</sequence>
<dbReference type="PANTHER" id="PTHR47549">
    <property type="entry name" value="GOLGI APPARATUS MEMBRANE PROTEIN TVP38-RELATED"/>
    <property type="match status" value="1"/>
</dbReference>
<feature type="domain" description="VTT" evidence="12">
    <location>
        <begin position="146"/>
        <end position="259"/>
    </location>
</feature>
<evidence type="ECO:0000259" key="12">
    <source>
        <dbReference type="Pfam" id="PF09335"/>
    </source>
</evidence>
<reference evidence="13" key="1">
    <citation type="submission" date="2022-06" db="EMBL/GenBank/DDBJ databases">
        <title>Genome Sequence of Candolleomyces eurysporus.</title>
        <authorList>
            <person name="Buettner E."/>
        </authorList>
    </citation>
    <scope>NUCLEOTIDE SEQUENCE</scope>
    <source>
        <strain evidence="13">VTCC 930004</strain>
    </source>
</reference>
<comment type="subcellular location">
    <subcellularLocation>
        <location evidence="2">Golgi apparatus membrane</location>
        <topology evidence="2">Multi-pass membrane protein</topology>
    </subcellularLocation>
</comment>